<organism evidence="2 3">
    <name type="scientific">Apiospora hydei</name>
    <dbReference type="NCBI Taxonomy" id="1337664"/>
    <lineage>
        <taxon>Eukaryota</taxon>
        <taxon>Fungi</taxon>
        <taxon>Dikarya</taxon>
        <taxon>Ascomycota</taxon>
        <taxon>Pezizomycotina</taxon>
        <taxon>Sordariomycetes</taxon>
        <taxon>Xylariomycetidae</taxon>
        <taxon>Amphisphaeriales</taxon>
        <taxon>Apiosporaceae</taxon>
        <taxon>Apiospora</taxon>
    </lineage>
</organism>
<evidence type="ECO:0000256" key="1">
    <source>
        <dbReference type="SAM" id="MobiDB-lite"/>
    </source>
</evidence>
<accession>A0ABR1WFL2</accession>
<feature type="compositionally biased region" description="Low complexity" evidence="1">
    <location>
        <begin position="283"/>
        <end position="310"/>
    </location>
</feature>
<feature type="compositionally biased region" description="Low complexity" evidence="1">
    <location>
        <begin position="340"/>
        <end position="355"/>
    </location>
</feature>
<feature type="compositionally biased region" description="Low complexity" evidence="1">
    <location>
        <begin position="31"/>
        <end position="40"/>
    </location>
</feature>
<feature type="compositionally biased region" description="Basic residues" evidence="1">
    <location>
        <begin position="41"/>
        <end position="52"/>
    </location>
</feature>
<dbReference type="EMBL" id="JAQQWN010000006">
    <property type="protein sequence ID" value="KAK8080883.1"/>
    <property type="molecule type" value="Genomic_DNA"/>
</dbReference>
<dbReference type="RefSeq" id="XP_066668358.1">
    <property type="nucleotide sequence ID" value="XM_066813016.1"/>
</dbReference>
<sequence length="365" mass="39984">MTRVLPWKRNGASARSSTTPIKKDPDRDAKASSALSAASTKTRRSRQSRARRSGSTSPPPEPLQESFMVEGLENDDRYHMVEDELLATARQFTAHLHAAEYLRLKDAAKSQNAAVISQIARPVVGGMSRIAEKKKERADLLRKQNAAIRNANKGDSDSDDEDVAPDSALKGTSLYTLMASPRKQVPRLDKIASFSKATRAAAGFGASSSEMADSSRRPSVFSSSPTRRLTPAMDVDDDDSDDLNVSRRPPTSRIDNLRYTLGSNRYTNTQHPRLPVPTTGMKRPSAFTRTPSSSTPTSQATQTNTQNTSALSDDDSDDDLFGAKSRLAQRNTRERKRAKTTQQESSSKTSTTIKSSSRDFIPGFL</sequence>
<reference evidence="2 3" key="1">
    <citation type="submission" date="2023-01" db="EMBL/GenBank/DDBJ databases">
        <title>Analysis of 21 Apiospora genomes using comparative genomics revels a genus with tremendous synthesis potential of carbohydrate active enzymes and secondary metabolites.</title>
        <authorList>
            <person name="Sorensen T."/>
        </authorList>
    </citation>
    <scope>NUCLEOTIDE SEQUENCE [LARGE SCALE GENOMIC DNA]</scope>
    <source>
        <strain evidence="2 3">CBS 114990</strain>
    </source>
</reference>
<feature type="compositionally biased region" description="Low complexity" evidence="1">
    <location>
        <begin position="217"/>
        <end position="228"/>
    </location>
</feature>
<dbReference type="GeneID" id="92046076"/>
<proteinExistence type="predicted"/>
<feature type="region of interest" description="Disordered" evidence="1">
    <location>
        <begin position="204"/>
        <end position="365"/>
    </location>
</feature>
<keyword evidence="3" id="KW-1185">Reference proteome</keyword>
<feature type="region of interest" description="Disordered" evidence="1">
    <location>
        <begin position="146"/>
        <end position="167"/>
    </location>
</feature>
<feature type="compositionally biased region" description="Basic and acidic residues" evidence="1">
    <location>
        <begin position="21"/>
        <end position="30"/>
    </location>
</feature>
<evidence type="ECO:0000313" key="3">
    <source>
        <dbReference type="Proteomes" id="UP001433268"/>
    </source>
</evidence>
<feature type="region of interest" description="Disordered" evidence="1">
    <location>
        <begin position="1"/>
        <end position="66"/>
    </location>
</feature>
<evidence type="ECO:0000313" key="2">
    <source>
        <dbReference type="EMBL" id="KAK8080883.1"/>
    </source>
</evidence>
<comment type="caution">
    <text evidence="2">The sequence shown here is derived from an EMBL/GenBank/DDBJ whole genome shotgun (WGS) entry which is preliminary data.</text>
</comment>
<protein>
    <submittedName>
        <fullName evidence="2">Uncharacterized protein</fullName>
    </submittedName>
</protein>
<gene>
    <name evidence="2" type="ORF">PG997_008701</name>
</gene>
<feature type="compositionally biased region" description="Polar residues" evidence="1">
    <location>
        <begin position="261"/>
        <end position="271"/>
    </location>
</feature>
<dbReference type="Proteomes" id="UP001433268">
    <property type="component" value="Unassembled WGS sequence"/>
</dbReference>
<name>A0ABR1WFL2_9PEZI</name>